<dbReference type="Proteomes" id="UP000290218">
    <property type="component" value="Unassembled WGS sequence"/>
</dbReference>
<dbReference type="EMBL" id="SDHX01000002">
    <property type="protein sequence ID" value="RXK53876.1"/>
    <property type="molecule type" value="Genomic_DNA"/>
</dbReference>
<organism evidence="2 3">
    <name type="scientific">Oleiharenicola lentus</name>
    <dbReference type="NCBI Taxonomy" id="2508720"/>
    <lineage>
        <taxon>Bacteria</taxon>
        <taxon>Pseudomonadati</taxon>
        <taxon>Verrucomicrobiota</taxon>
        <taxon>Opitutia</taxon>
        <taxon>Opitutales</taxon>
        <taxon>Opitutaceae</taxon>
        <taxon>Oleiharenicola</taxon>
    </lineage>
</organism>
<accession>A0A4V1M659</accession>
<evidence type="ECO:0000313" key="2">
    <source>
        <dbReference type="EMBL" id="RXK53876.1"/>
    </source>
</evidence>
<proteinExistence type="predicted"/>
<dbReference type="OrthoDB" id="186629at2"/>
<sequence length="296" mass="33289">MLREIADLGFEWVELSHGIKIPLVPGVLRAVEEGVIKVASCHNFCPLPAGVNHAAPNLYRPSAADARERDQWLRQSKRTIDFAAQVKARKVVLHLGSVEFFWFNPSGKLDAYLEAQAGADLTNDATYQKLLAKSLKKMRDRMPPYWENTKAGLTQLLPYAEEKGVLLGFENREAFDELPLDADHPDLITALAKPNACGYWHDAGHAQIKQDMGLLNHREHLEKNATNLIGFHLHDVSAEGRDHQPIGSGKIDFEMISSFWRPEHTLVLEFSPRLTTEQVLASKARVEELLAKRFGK</sequence>
<dbReference type="GO" id="GO:0016853">
    <property type="term" value="F:isomerase activity"/>
    <property type="evidence" value="ECO:0007669"/>
    <property type="project" value="UniProtKB-KW"/>
</dbReference>
<dbReference type="Pfam" id="PF01261">
    <property type="entry name" value="AP_endonuc_2"/>
    <property type="match status" value="1"/>
</dbReference>
<keyword evidence="3" id="KW-1185">Reference proteome</keyword>
<keyword evidence="2" id="KW-0413">Isomerase</keyword>
<evidence type="ECO:0000259" key="1">
    <source>
        <dbReference type="Pfam" id="PF01261"/>
    </source>
</evidence>
<reference evidence="2 3" key="1">
    <citation type="submission" date="2019-01" db="EMBL/GenBank/DDBJ databases">
        <title>Lacunisphaera sp. strain TWA-58.</title>
        <authorList>
            <person name="Chen W.-M."/>
        </authorList>
    </citation>
    <scope>NUCLEOTIDE SEQUENCE [LARGE SCALE GENOMIC DNA]</scope>
    <source>
        <strain evidence="2 3">TWA-58</strain>
    </source>
</reference>
<gene>
    <name evidence="2" type="ORF">ESB00_14125</name>
</gene>
<feature type="domain" description="Xylose isomerase-like TIM barrel" evidence="1">
    <location>
        <begin position="2"/>
        <end position="256"/>
    </location>
</feature>
<name>A0A4V1M659_9BACT</name>
<evidence type="ECO:0000313" key="3">
    <source>
        <dbReference type="Proteomes" id="UP000290218"/>
    </source>
</evidence>
<dbReference type="InterPro" id="IPR036237">
    <property type="entry name" value="Xyl_isomerase-like_sf"/>
</dbReference>
<dbReference type="Gene3D" id="3.20.20.150">
    <property type="entry name" value="Divalent-metal-dependent TIM barrel enzymes"/>
    <property type="match status" value="1"/>
</dbReference>
<dbReference type="AlphaFoldDB" id="A0A4V1M659"/>
<dbReference type="SUPFAM" id="SSF51658">
    <property type="entry name" value="Xylose isomerase-like"/>
    <property type="match status" value="1"/>
</dbReference>
<protein>
    <submittedName>
        <fullName evidence="2">Sugar phosphate isomerase/epimerase</fullName>
    </submittedName>
</protein>
<dbReference type="InterPro" id="IPR013022">
    <property type="entry name" value="Xyl_isomerase-like_TIM-brl"/>
</dbReference>
<comment type="caution">
    <text evidence="2">The sequence shown here is derived from an EMBL/GenBank/DDBJ whole genome shotgun (WGS) entry which is preliminary data.</text>
</comment>